<protein>
    <submittedName>
        <fullName evidence="2">Uncharacterized protein</fullName>
    </submittedName>
</protein>
<proteinExistence type="predicted"/>
<feature type="region of interest" description="Disordered" evidence="1">
    <location>
        <begin position="134"/>
        <end position="192"/>
    </location>
</feature>
<feature type="compositionally biased region" description="Basic and acidic residues" evidence="1">
    <location>
        <begin position="137"/>
        <end position="146"/>
    </location>
</feature>
<feature type="compositionally biased region" description="Polar residues" evidence="1">
    <location>
        <begin position="147"/>
        <end position="179"/>
    </location>
</feature>
<dbReference type="AlphaFoldDB" id="A0A427Y5X1"/>
<feature type="compositionally biased region" description="Low complexity" evidence="1">
    <location>
        <begin position="424"/>
        <end position="442"/>
    </location>
</feature>
<gene>
    <name evidence="2" type="ORF">EHS24_004718</name>
</gene>
<feature type="region of interest" description="Disordered" evidence="1">
    <location>
        <begin position="412"/>
        <end position="462"/>
    </location>
</feature>
<accession>A0A427Y5X1</accession>
<dbReference type="GeneID" id="39589261"/>
<sequence length="507" mass="55239">MLSTGLLPPSLPLPLPTTYGAAFEAAPPLEHPSDLNLYPILHDTKGEASWQRELSVYLPRIRRKQQEGEIAVVGLHVDCTLEQERDLIDTLNLAGNSTSPFHEKVVDAIRKVTRPSGGSRRSRSRRDIGVIANMNDNDVHNGDGEATRTNTRASVRCSTSPPVSSEQVRPSTTCRSGISATGPAPPSTSRVGIRCPDISMRYSTIIQGQRYEGSVLEGEFKVFKHSRPDEMPPAPGHLAPSDGGEDRHARENTLSYSFETTWKRGLIKAAVYLVIAHEMSGTRLGVCVTGEYMQRLAIIGGDDAGYIAVVVEFDEQLVATQQLPLELDMVGLVNSNSAATHMPWCFADANGDANPEALATWGQLFHAAFNLIRDVSYAEPLERLQMSHSDPLIDALVHRGCLKAIHHTTDITHTASESCGEPNPSTSSSSSADTSLSVPDSSDLWDTDTDEGERSPTAPWTRRQTDKYLDSLSESDLDDLLRDFPRMAVVCASPTEMSRLVAIIAQG</sequence>
<evidence type="ECO:0000313" key="3">
    <source>
        <dbReference type="Proteomes" id="UP000279236"/>
    </source>
</evidence>
<reference evidence="2 3" key="1">
    <citation type="submission" date="2018-11" db="EMBL/GenBank/DDBJ databases">
        <title>Genome sequence of Apiotrichum porosum DSM 27194.</title>
        <authorList>
            <person name="Aliyu H."/>
            <person name="Gorte O."/>
            <person name="Ochsenreither K."/>
        </authorList>
    </citation>
    <scope>NUCLEOTIDE SEQUENCE [LARGE SCALE GENOMIC DNA]</scope>
    <source>
        <strain evidence="2 3">DSM 27194</strain>
    </source>
</reference>
<evidence type="ECO:0000256" key="1">
    <source>
        <dbReference type="SAM" id="MobiDB-lite"/>
    </source>
</evidence>
<name>A0A427Y5X1_9TREE</name>
<dbReference type="EMBL" id="RSCE01000002">
    <property type="protein sequence ID" value="RSH86462.1"/>
    <property type="molecule type" value="Genomic_DNA"/>
</dbReference>
<dbReference type="RefSeq" id="XP_028479247.1">
    <property type="nucleotide sequence ID" value="XM_028620275.1"/>
</dbReference>
<dbReference type="Proteomes" id="UP000279236">
    <property type="component" value="Unassembled WGS sequence"/>
</dbReference>
<organism evidence="2 3">
    <name type="scientific">Apiotrichum porosum</name>
    <dbReference type="NCBI Taxonomy" id="105984"/>
    <lineage>
        <taxon>Eukaryota</taxon>
        <taxon>Fungi</taxon>
        <taxon>Dikarya</taxon>
        <taxon>Basidiomycota</taxon>
        <taxon>Agaricomycotina</taxon>
        <taxon>Tremellomycetes</taxon>
        <taxon>Trichosporonales</taxon>
        <taxon>Trichosporonaceae</taxon>
        <taxon>Apiotrichum</taxon>
    </lineage>
</organism>
<evidence type="ECO:0000313" key="2">
    <source>
        <dbReference type="EMBL" id="RSH86462.1"/>
    </source>
</evidence>
<feature type="region of interest" description="Disordered" evidence="1">
    <location>
        <begin position="225"/>
        <end position="248"/>
    </location>
</feature>
<keyword evidence="3" id="KW-1185">Reference proteome</keyword>
<comment type="caution">
    <text evidence="2">The sequence shown here is derived from an EMBL/GenBank/DDBJ whole genome shotgun (WGS) entry which is preliminary data.</text>
</comment>